<proteinExistence type="predicted"/>
<dbReference type="AlphaFoldDB" id="A0AAD6TE47"/>
<reference evidence="1" key="1">
    <citation type="submission" date="2023-03" db="EMBL/GenBank/DDBJ databases">
        <title>Massive genome expansion in bonnet fungi (Mycena s.s.) driven by repeated elements and novel gene families across ecological guilds.</title>
        <authorList>
            <consortium name="Lawrence Berkeley National Laboratory"/>
            <person name="Harder C.B."/>
            <person name="Miyauchi S."/>
            <person name="Viragh M."/>
            <person name="Kuo A."/>
            <person name="Thoen E."/>
            <person name="Andreopoulos B."/>
            <person name="Lu D."/>
            <person name="Skrede I."/>
            <person name="Drula E."/>
            <person name="Henrissat B."/>
            <person name="Morin E."/>
            <person name="Kohler A."/>
            <person name="Barry K."/>
            <person name="LaButti K."/>
            <person name="Morin E."/>
            <person name="Salamov A."/>
            <person name="Lipzen A."/>
            <person name="Mereny Z."/>
            <person name="Hegedus B."/>
            <person name="Baldrian P."/>
            <person name="Stursova M."/>
            <person name="Weitz H."/>
            <person name="Taylor A."/>
            <person name="Grigoriev I.V."/>
            <person name="Nagy L.G."/>
            <person name="Martin F."/>
            <person name="Kauserud H."/>
        </authorList>
    </citation>
    <scope>NUCLEOTIDE SEQUENCE</scope>
    <source>
        <strain evidence="1">CBHHK200</strain>
    </source>
</reference>
<evidence type="ECO:0000313" key="1">
    <source>
        <dbReference type="EMBL" id="KAJ7044308.1"/>
    </source>
</evidence>
<evidence type="ECO:0000313" key="2">
    <source>
        <dbReference type="Proteomes" id="UP001218188"/>
    </source>
</evidence>
<gene>
    <name evidence="1" type="ORF">C8F04DRAFT_1174745</name>
</gene>
<protein>
    <submittedName>
        <fullName evidence="1">Uncharacterized protein</fullName>
    </submittedName>
</protein>
<sequence length="182" mass="19762">MVEGECSEDGGEKSGDDEYSWSVLRMRVGKGRRERLEVNGRSASGGGGEAQELAIHGLGRRLGPEFGVQELEVGTVGARSSKRSCVGRLRRWGEAGRRGETLHWYVYSRNKDGGSGKRCGGPASKFRSRREGEGVALEVQCRESRGRPGSSAVCSYEEDEGVERAAGVARKVKVKAERRSVT</sequence>
<dbReference type="Proteomes" id="UP001218188">
    <property type="component" value="Unassembled WGS sequence"/>
</dbReference>
<name>A0AAD6TE47_9AGAR</name>
<dbReference type="EMBL" id="JARJCM010000007">
    <property type="protein sequence ID" value="KAJ7044308.1"/>
    <property type="molecule type" value="Genomic_DNA"/>
</dbReference>
<accession>A0AAD6TE47</accession>
<keyword evidence="2" id="KW-1185">Reference proteome</keyword>
<comment type="caution">
    <text evidence="1">The sequence shown here is derived from an EMBL/GenBank/DDBJ whole genome shotgun (WGS) entry which is preliminary data.</text>
</comment>
<organism evidence="1 2">
    <name type="scientific">Mycena alexandri</name>
    <dbReference type="NCBI Taxonomy" id="1745969"/>
    <lineage>
        <taxon>Eukaryota</taxon>
        <taxon>Fungi</taxon>
        <taxon>Dikarya</taxon>
        <taxon>Basidiomycota</taxon>
        <taxon>Agaricomycotina</taxon>
        <taxon>Agaricomycetes</taxon>
        <taxon>Agaricomycetidae</taxon>
        <taxon>Agaricales</taxon>
        <taxon>Marasmiineae</taxon>
        <taxon>Mycenaceae</taxon>
        <taxon>Mycena</taxon>
    </lineage>
</organism>